<proteinExistence type="predicted"/>
<evidence type="ECO:0000313" key="1">
    <source>
        <dbReference type="EMBL" id="KYN15535.1"/>
    </source>
</evidence>
<organism evidence="1 2">
    <name type="scientific">Trachymyrmex cornetzi</name>
    <dbReference type="NCBI Taxonomy" id="471704"/>
    <lineage>
        <taxon>Eukaryota</taxon>
        <taxon>Metazoa</taxon>
        <taxon>Ecdysozoa</taxon>
        <taxon>Arthropoda</taxon>
        <taxon>Hexapoda</taxon>
        <taxon>Insecta</taxon>
        <taxon>Pterygota</taxon>
        <taxon>Neoptera</taxon>
        <taxon>Endopterygota</taxon>
        <taxon>Hymenoptera</taxon>
        <taxon>Apocrita</taxon>
        <taxon>Aculeata</taxon>
        <taxon>Formicoidea</taxon>
        <taxon>Formicidae</taxon>
        <taxon>Myrmicinae</taxon>
        <taxon>Trachymyrmex</taxon>
    </lineage>
</organism>
<name>A0A151J195_9HYME</name>
<evidence type="ECO:0000313" key="2">
    <source>
        <dbReference type="Proteomes" id="UP000078492"/>
    </source>
</evidence>
<gene>
    <name evidence="1" type="ORF">ALC57_12236</name>
</gene>
<sequence>MSVAARLRFLRCPLEFSGEEKGTTYVTTRRALDRVRNSDRNSEWQDAVEVIRAAARRLFFAYKSKKGEESGAGSPQSERTERRYLKHMQRVQLCNFAQERPEFYATFFLTIVQAAKGERENARCDAMPGSEERQDTVEGIVANRQMSATKWGNPETDINANVIIASHEGEKKAKKISRRNREDECNEKGSFYSFLEVRWIRLRTRVLVYQFMRFEFNQRTRLTGGTRKFWDIRCKNFSEASRLYRRNVPYVRVMCPEKGTICEVEAFNATLSSGFLLPEENPRISLSIVCCYVVKEASASTAAANNNNKAH</sequence>
<protein>
    <submittedName>
        <fullName evidence="1">Uncharacterized protein</fullName>
    </submittedName>
</protein>
<accession>A0A151J195</accession>
<dbReference type="Proteomes" id="UP000078492">
    <property type="component" value="Unassembled WGS sequence"/>
</dbReference>
<reference evidence="1 2" key="1">
    <citation type="submission" date="2015-09" db="EMBL/GenBank/DDBJ databases">
        <title>Trachymyrmex cornetzi WGS genome.</title>
        <authorList>
            <person name="Nygaard S."/>
            <person name="Hu H."/>
            <person name="Boomsma J."/>
            <person name="Zhang G."/>
        </authorList>
    </citation>
    <scope>NUCLEOTIDE SEQUENCE [LARGE SCALE GENOMIC DNA]</scope>
    <source>
        <strain evidence="1">Tcor2-1</strain>
        <tissue evidence="1">Whole body</tissue>
    </source>
</reference>
<dbReference type="STRING" id="471704.A0A151J195"/>
<keyword evidence="2" id="KW-1185">Reference proteome</keyword>
<dbReference type="EMBL" id="KQ980571">
    <property type="protein sequence ID" value="KYN15535.1"/>
    <property type="molecule type" value="Genomic_DNA"/>
</dbReference>
<dbReference type="AlphaFoldDB" id="A0A151J195"/>